<dbReference type="KEGG" id="ruj:E5Z56_11430"/>
<dbReference type="OrthoDB" id="9798559at2"/>
<accession>A0A4P8Y3L4</accession>
<gene>
    <name evidence="1" type="primary">thiS</name>
    <name evidence="1" type="ORF">E5Z56_11430</name>
</gene>
<dbReference type="AlphaFoldDB" id="A0A4P8Y3L4"/>
<dbReference type="Proteomes" id="UP000301475">
    <property type="component" value="Chromosome"/>
</dbReference>
<dbReference type="PANTHER" id="PTHR34472:SF1">
    <property type="entry name" value="SULFUR CARRIER PROTEIN THIS"/>
    <property type="match status" value="1"/>
</dbReference>
<dbReference type="NCBIfam" id="TIGR01683">
    <property type="entry name" value="thiS"/>
    <property type="match status" value="1"/>
</dbReference>
<dbReference type="SUPFAM" id="SSF54285">
    <property type="entry name" value="MoaD/ThiS"/>
    <property type="match status" value="1"/>
</dbReference>
<evidence type="ECO:0000313" key="1">
    <source>
        <dbReference type="EMBL" id="QCT07928.1"/>
    </source>
</evidence>
<dbReference type="PANTHER" id="PTHR34472">
    <property type="entry name" value="SULFUR CARRIER PROTEIN THIS"/>
    <property type="match status" value="1"/>
</dbReference>
<dbReference type="Gene3D" id="3.10.20.30">
    <property type="match status" value="1"/>
</dbReference>
<dbReference type="EMBL" id="CP039381">
    <property type="protein sequence ID" value="QCT07928.1"/>
    <property type="molecule type" value="Genomic_DNA"/>
</dbReference>
<organism evidence="1 2">
    <name type="scientific">Ruminococcus bovis</name>
    <dbReference type="NCBI Taxonomy" id="2564099"/>
    <lineage>
        <taxon>Bacteria</taxon>
        <taxon>Bacillati</taxon>
        <taxon>Bacillota</taxon>
        <taxon>Clostridia</taxon>
        <taxon>Eubacteriales</taxon>
        <taxon>Oscillospiraceae</taxon>
        <taxon>Ruminococcus</taxon>
    </lineage>
</organism>
<reference evidence="1 2" key="1">
    <citation type="submission" date="2019-04" db="EMBL/GenBank/DDBJ databases">
        <authorList>
            <person name="Embree M."/>
            <person name="Gaffney J.R."/>
        </authorList>
    </citation>
    <scope>NUCLEOTIDE SEQUENCE [LARGE SCALE GENOMIC DNA]</scope>
    <source>
        <strain evidence="1 2">JE7A12</strain>
    </source>
</reference>
<sequence length="64" mass="6916">MVTINGKEVDMSGKTVSQYLEIANYNPKTIAVECNEVIISKADYDETVLKDGDVVEVVSFMGGG</sequence>
<dbReference type="InterPro" id="IPR010035">
    <property type="entry name" value="Thi_S"/>
</dbReference>
<proteinExistence type="predicted"/>
<name>A0A4P8Y3L4_9FIRM</name>
<dbReference type="CDD" id="cd00565">
    <property type="entry name" value="Ubl_ThiS"/>
    <property type="match status" value="1"/>
</dbReference>
<dbReference type="RefSeq" id="WP_138157899.1">
    <property type="nucleotide sequence ID" value="NZ_CP039381.1"/>
</dbReference>
<evidence type="ECO:0000313" key="2">
    <source>
        <dbReference type="Proteomes" id="UP000301475"/>
    </source>
</evidence>
<dbReference type="Pfam" id="PF02597">
    <property type="entry name" value="ThiS"/>
    <property type="match status" value="1"/>
</dbReference>
<protein>
    <submittedName>
        <fullName evidence="1">Sulfur carrier protein ThiS</fullName>
    </submittedName>
</protein>
<dbReference type="InterPro" id="IPR003749">
    <property type="entry name" value="ThiS/MoaD-like"/>
</dbReference>
<dbReference type="InterPro" id="IPR012675">
    <property type="entry name" value="Beta-grasp_dom_sf"/>
</dbReference>
<dbReference type="InterPro" id="IPR016155">
    <property type="entry name" value="Mopterin_synth/thiamin_S_b"/>
</dbReference>
<keyword evidence="2" id="KW-1185">Reference proteome</keyword>